<sequence>MFHLLHKEPRLIRFLCRPEDRDVIAPPVPAKSVLPDWYRKLPPVDREHLSTTNNGLTVKRCMPFLDAMTTGWILPLAATVRLEIKDGGRNVEAGWEFDRVMVSYHGAHQVAGNPLEPNPPCKFHNYWSINTPPGWSSLFLPPLNRPGQPFECVAGIVDTDTYAAHIHFPFFATAPDGLYVVEKGTPLVQVIPFRRADAAVTAEIRAETREEAAARETVHRNTIAAAGWYRKVARSAR</sequence>
<proteinExistence type="predicted"/>
<evidence type="ECO:0000313" key="1">
    <source>
        <dbReference type="EMBL" id="ASY63317.1"/>
    </source>
</evidence>
<dbReference type="KEGG" id="esj:SJ05684_c18750"/>
<keyword evidence="2" id="KW-1185">Reference proteome</keyword>
<dbReference type="EMBL" id="CP023067">
    <property type="protein sequence ID" value="ASY63317.1"/>
    <property type="molecule type" value="Genomic_DNA"/>
</dbReference>
<evidence type="ECO:0000313" key="2">
    <source>
        <dbReference type="Proteomes" id="UP000217211"/>
    </source>
</evidence>
<dbReference type="OrthoDB" id="7404855at2"/>
<reference evidence="1 2" key="1">
    <citation type="submission" date="2017-08" db="EMBL/GenBank/DDBJ databases">
        <title>Multipartite genome sequences of Sinorhizobium species nodulating soybeans.</title>
        <authorList>
            <person name="Tian C.F."/>
        </authorList>
    </citation>
    <scope>NUCLEOTIDE SEQUENCE [LARGE SCALE GENOMIC DNA]</scope>
    <source>
        <strain evidence="1 2">CCBAU 05684</strain>
    </source>
</reference>
<dbReference type="InterPro" id="IPR045709">
    <property type="entry name" value="DUF6065"/>
</dbReference>
<name>A0A249PC83_9HYPH</name>
<dbReference type="RefSeq" id="WP_034850515.1">
    <property type="nucleotide sequence ID" value="NZ_AJQT01000001.1"/>
</dbReference>
<dbReference type="eggNOG" id="ENOG502ZCMZ">
    <property type="taxonomic scope" value="Bacteria"/>
</dbReference>
<dbReference type="Pfam" id="PF19541">
    <property type="entry name" value="DUF6065"/>
    <property type="match status" value="1"/>
</dbReference>
<gene>
    <name evidence="1" type="ORF">SJ05684_c18750</name>
</gene>
<dbReference type="Proteomes" id="UP000217211">
    <property type="component" value="Chromosome"/>
</dbReference>
<protein>
    <submittedName>
        <fullName evidence="1">Uncharacterized protein</fullName>
    </submittedName>
</protein>
<dbReference type="STRING" id="716928.GCA_000261485_00023"/>
<dbReference type="AlphaFoldDB" id="A0A249PC83"/>
<accession>A0A249PC83</accession>
<organism evidence="1 2">
    <name type="scientific">Sinorhizobium sojae CCBAU 05684</name>
    <dbReference type="NCBI Taxonomy" id="716928"/>
    <lineage>
        <taxon>Bacteria</taxon>
        <taxon>Pseudomonadati</taxon>
        <taxon>Pseudomonadota</taxon>
        <taxon>Alphaproteobacteria</taxon>
        <taxon>Hyphomicrobiales</taxon>
        <taxon>Rhizobiaceae</taxon>
        <taxon>Sinorhizobium/Ensifer group</taxon>
        <taxon>Sinorhizobium</taxon>
    </lineage>
</organism>